<name>A0A0N4U3C1_DRAME</name>
<dbReference type="PANTHER" id="PTHR24362">
    <property type="entry name" value="SERINE/THREONINE-PROTEIN KINASE NEK"/>
    <property type="match status" value="1"/>
</dbReference>
<evidence type="ECO:0000313" key="5">
    <source>
        <dbReference type="WBParaSite" id="DME_0000122001-mRNA-1"/>
    </source>
</evidence>
<dbReference type="InterPro" id="IPR011009">
    <property type="entry name" value="Kinase-like_dom_sf"/>
</dbReference>
<dbReference type="SMART" id="SM00220">
    <property type="entry name" value="S_TKc"/>
    <property type="match status" value="1"/>
</dbReference>
<dbReference type="Pfam" id="PF00069">
    <property type="entry name" value="Pkinase"/>
    <property type="match status" value="1"/>
</dbReference>
<evidence type="ECO:0000313" key="3">
    <source>
        <dbReference type="Proteomes" id="UP000038040"/>
    </source>
</evidence>
<feature type="domain" description="Protein kinase" evidence="1">
    <location>
        <begin position="1"/>
        <end position="173"/>
    </location>
</feature>
<reference evidence="2 4" key="2">
    <citation type="submission" date="2018-11" db="EMBL/GenBank/DDBJ databases">
        <authorList>
            <consortium name="Pathogen Informatics"/>
        </authorList>
    </citation>
    <scope>NUCLEOTIDE SEQUENCE [LARGE SCALE GENOMIC DNA]</scope>
</reference>
<evidence type="ECO:0000259" key="1">
    <source>
        <dbReference type="PROSITE" id="PS50011"/>
    </source>
</evidence>
<evidence type="ECO:0000313" key="2">
    <source>
        <dbReference type="EMBL" id="VDN55607.1"/>
    </source>
</evidence>
<gene>
    <name evidence="2" type="ORF">DME_LOCUS5580</name>
</gene>
<dbReference type="SUPFAM" id="SSF56112">
    <property type="entry name" value="Protein kinase-like (PK-like)"/>
    <property type="match status" value="1"/>
</dbReference>
<dbReference type="EMBL" id="UYYG01001152">
    <property type="protein sequence ID" value="VDN55607.1"/>
    <property type="molecule type" value="Genomic_DNA"/>
</dbReference>
<dbReference type="Proteomes" id="UP000038040">
    <property type="component" value="Unplaced"/>
</dbReference>
<proteinExistence type="predicted"/>
<evidence type="ECO:0000313" key="4">
    <source>
        <dbReference type="Proteomes" id="UP000274756"/>
    </source>
</evidence>
<organism evidence="3 5">
    <name type="scientific">Dracunculus medinensis</name>
    <name type="common">Guinea worm</name>
    <dbReference type="NCBI Taxonomy" id="318479"/>
    <lineage>
        <taxon>Eukaryota</taxon>
        <taxon>Metazoa</taxon>
        <taxon>Ecdysozoa</taxon>
        <taxon>Nematoda</taxon>
        <taxon>Chromadorea</taxon>
        <taxon>Rhabditida</taxon>
        <taxon>Spirurina</taxon>
        <taxon>Dracunculoidea</taxon>
        <taxon>Dracunculidae</taxon>
        <taxon>Dracunculus</taxon>
    </lineage>
</organism>
<reference evidence="5" key="1">
    <citation type="submission" date="2017-02" db="UniProtKB">
        <authorList>
            <consortium name="WormBaseParasite"/>
        </authorList>
    </citation>
    <scope>IDENTIFICATION</scope>
</reference>
<dbReference type="WBParaSite" id="DME_0000122001-mRNA-1">
    <property type="protein sequence ID" value="DME_0000122001-mRNA-1"/>
    <property type="gene ID" value="DME_0000122001"/>
</dbReference>
<dbReference type="GO" id="GO:0004672">
    <property type="term" value="F:protein kinase activity"/>
    <property type="evidence" value="ECO:0007669"/>
    <property type="project" value="InterPro"/>
</dbReference>
<dbReference type="AlphaFoldDB" id="A0A0N4U3C1"/>
<protein>
    <submittedName>
        <fullName evidence="5">Protein kinase domain-containing protein</fullName>
    </submittedName>
</protein>
<dbReference type="STRING" id="318479.A0A0N4U3C1"/>
<sequence>MEWCEMGSLDDLLKSQHPIPLHRQYLARIICGIATALHFLHKQNIFHGSVYIDNILIDHNMVGRLAGLSTCQMISQNTIIKPYRICSYRAPETYGEKIQAFPQDMFAVGVILYRCLIGYLPNRKKNGEVDYHGLKSSLHIPLDSEMWYTTQLLLSNKLDFRPTAGQLLYTDWIIRSKTERIKRIFNWNFE</sequence>
<dbReference type="PANTHER" id="PTHR24362:SF309">
    <property type="entry name" value="PROTEIN KINASE DOMAIN-CONTAINING PROTEIN"/>
    <property type="match status" value="1"/>
</dbReference>
<dbReference type="GO" id="GO:0005524">
    <property type="term" value="F:ATP binding"/>
    <property type="evidence" value="ECO:0007669"/>
    <property type="project" value="InterPro"/>
</dbReference>
<dbReference type="OrthoDB" id="1668230at2759"/>
<dbReference type="InterPro" id="IPR000719">
    <property type="entry name" value="Prot_kinase_dom"/>
</dbReference>
<keyword evidence="4" id="KW-1185">Reference proteome</keyword>
<accession>A0A0N4U3C1</accession>
<dbReference type="Gene3D" id="1.10.510.10">
    <property type="entry name" value="Transferase(Phosphotransferase) domain 1"/>
    <property type="match status" value="1"/>
</dbReference>
<dbReference type="Proteomes" id="UP000274756">
    <property type="component" value="Unassembled WGS sequence"/>
</dbReference>
<dbReference type="PROSITE" id="PS50011">
    <property type="entry name" value="PROTEIN_KINASE_DOM"/>
    <property type="match status" value="1"/>
</dbReference>